<organism evidence="2 3">
    <name type="scientific">Flagellimonas profundi</name>
    <dbReference type="NCBI Taxonomy" id="2915620"/>
    <lineage>
        <taxon>Bacteria</taxon>
        <taxon>Pseudomonadati</taxon>
        <taxon>Bacteroidota</taxon>
        <taxon>Flavobacteriia</taxon>
        <taxon>Flavobacteriales</taxon>
        <taxon>Flavobacteriaceae</taxon>
        <taxon>Flagellimonas</taxon>
    </lineage>
</organism>
<dbReference type="EMBL" id="JAFLNM010000001">
    <property type="protein sequence ID" value="MBO0341344.1"/>
    <property type="molecule type" value="Genomic_DNA"/>
</dbReference>
<dbReference type="InterPro" id="IPR045749">
    <property type="entry name" value="DUF6090"/>
</dbReference>
<dbReference type="Pfam" id="PF19578">
    <property type="entry name" value="DUF6090"/>
    <property type="match status" value="1"/>
</dbReference>
<dbReference type="Proteomes" id="UP000664807">
    <property type="component" value="Unassembled WGS sequence"/>
</dbReference>
<comment type="caution">
    <text evidence="2">The sequence shown here is derived from an EMBL/GenBank/DDBJ whole genome shotgun (WGS) entry which is preliminary data.</text>
</comment>
<evidence type="ECO:0000313" key="3">
    <source>
        <dbReference type="Proteomes" id="UP000664807"/>
    </source>
</evidence>
<sequence>MIKFFRKIRQNLLSEGKTGKYLKYAIGEIVLVVIGILIALQINNWNEKRKDDVRASNYIDRISEDLERSIKTSESLVQLNKSILKSVTDTQKFLERGTELSAEEKEIVDYAFLWFPRTTYQLPTMLTYEEMKESGDLYLIDDIEVRNKLAEYYSYLRQVESIYDKLSQDIENQFGVYNTKIRAHTDPETLDITFNYQFSELYKDNVFINTFSRMTIHWRGFVYFMERVNRLSKELKLEIDNLN</sequence>
<keyword evidence="1" id="KW-0812">Transmembrane</keyword>
<feature type="transmembrane region" description="Helical" evidence="1">
    <location>
        <begin position="21"/>
        <end position="40"/>
    </location>
</feature>
<keyword evidence="1" id="KW-1133">Transmembrane helix</keyword>
<proteinExistence type="predicted"/>
<name>A0ABS3FDV8_9FLAO</name>
<reference evidence="2 3" key="1">
    <citation type="submission" date="2021-03" db="EMBL/GenBank/DDBJ databases">
        <title>Muricauda lutimaris sp. nov. and Muricauda ruestringensis sp. nov, two marine members of the Flavobacteriaceae isolated from deep sea sediments of Western Pacific.</title>
        <authorList>
            <person name="Zhao S."/>
            <person name="Liu R."/>
        </authorList>
    </citation>
    <scope>NUCLEOTIDE SEQUENCE [LARGE SCALE GENOMIC DNA]</scope>
    <source>
        <strain evidence="2 3">BC31-3-A3</strain>
    </source>
</reference>
<keyword evidence="1" id="KW-0472">Membrane</keyword>
<gene>
    <name evidence="2" type="ORF">J0654_06785</name>
</gene>
<evidence type="ECO:0000256" key="1">
    <source>
        <dbReference type="SAM" id="Phobius"/>
    </source>
</evidence>
<protein>
    <submittedName>
        <fullName evidence="2">Uncharacterized protein</fullName>
    </submittedName>
</protein>
<dbReference type="RefSeq" id="WP_207027036.1">
    <property type="nucleotide sequence ID" value="NZ_JAFLNM010000001.1"/>
</dbReference>
<evidence type="ECO:0000313" key="2">
    <source>
        <dbReference type="EMBL" id="MBO0341344.1"/>
    </source>
</evidence>
<accession>A0ABS3FDV8</accession>
<keyword evidence="3" id="KW-1185">Reference proteome</keyword>